<evidence type="ECO:0000313" key="4">
    <source>
        <dbReference type="Proteomes" id="UP000606193"/>
    </source>
</evidence>
<keyword evidence="1" id="KW-1133">Transmembrane helix</keyword>
<dbReference type="GO" id="GO:0008237">
    <property type="term" value="F:metallopeptidase activity"/>
    <property type="evidence" value="ECO:0007669"/>
    <property type="project" value="UniProtKB-KW"/>
</dbReference>
<organism evidence="3 4">
    <name type="scientific">Jutongia huaianensis</name>
    <dbReference type="NCBI Taxonomy" id="2763668"/>
    <lineage>
        <taxon>Bacteria</taxon>
        <taxon>Bacillati</taxon>
        <taxon>Bacillota</taxon>
        <taxon>Clostridia</taxon>
        <taxon>Lachnospirales</taxon>
        <taxon>Lachnospiraceae</taxon>
        <taxon>Jutongia</taxon>
    </lineage>
</organism>
<protein>
    <submittedName>
        <fullName evidence="3">CPBP family intramembrane metalloprotease</fullName>
    </submittedName>
</protein>
<reference evidence="3 4" key="1">
    <citation type="submission" date="2020-08" db="EMBL/GenBank/DDBJ databases">
        <title>Genome public.</title>
        <authorList>
            <person name="Liu C."/>
            <person name="Sun Q."/>
        </authorList>
    </citation>
    <scope>NUCLEOTIDE SEQUENCE [LARGE SCALE GENOMIC DNA]</scope>
    <source>
        <strain evidence="3 4">NSJ-37</strain>
    </source>
</reference>
<dbReference type="Proteomes" id="UP000606193">
    <property type="component" value="Unassembled WGS sequence"/>
</dbReference>
<sequence length="285" mass="32560">MERKNSWISDFLIPVGYTVLVYAIWEGIGFFVSFVVGKMTGNWMESLNNTYVVMLLQEISVFLIMYVLFHKKVDFVRNGKSSVSLLSAFAMIISPLIQIGDDLVAIFYGKRVFSLFSGKGIQFFVICCIACLSIGLLEEFVWRGIILNGFLSAWKDKRKGIYFAVLISSLCFGLCHYMNLLAGQDFLSTTKQVISAVCMGVFLSALYLQTNHLVFPVLVHGLCDFSNFLMNEILGWDYSVWKYDDILQWILAGGYLLTGMYFVYRYIKNQQEKDGETFEGLYQSM</sequence>
<feature type="transmembrane region" description="Helical" evidence="1">
    <location>
        <begin position="81"/>
        <end position="100"/>
    </location>
</feature>
<feature type="transmembrane region" description="Helical" evidence="1">
    <location>
        <begin position="12"/>
        <end position="37"/>
    </location>
</feature>
<keyword evidence="3" id="KW-0482">Metalloprotease</keyword>
<dbReference type="InterPro" id="IPR003675">
    <property type="entry name" value="Rce1/LyrA-like_dom"/>
</dbReference>
<keyword evidence="1" id="KW-0472">Membrane</keyword>
<dbReference type="PANTHER" id="PTHR36435">
    <property type="entry name" value="SLR1288 PROTEIN"/>
    <property type="match status" value="1"/>
</dbReference>
<keyword evidence="4" id="KW-1185">Reference proteome</keyword>
<evidence type="ECO:0000259" key="2">
    <source>
        <dbReference type="Pfam" id="PF02517"/>
    </source>
</evidence>
<proteinExistence type="predicted"/>
<feature type="domain" description="CAAX prenyl protease 2/Lysostaphin resistance protein A-like" evidence="2">
    <location>
        <begin position="123"/>
        <end position="225"/>
    </location>
</feature>
<feature type="transmembrane region" description="Helical" evidence="1">
    <location>
        <begin position="246"/>
        <end position="264"/>
    </location>
</feature>
<dbReference type="InterPro" id="IPR052710">
    <property type="entry name" value="CAAX_protease"/>
</dbReference>
<dbReference type="Pfam" id="PF02517">
    <property type="entry name" value="Rce1-like"/>
    <property type="match status" value="1"/>
</dbReference>
<keyword evidence="1" id="KW-0812">Transmembrane</keyword>
<keyword evidence="3" id="KW-0378">Hydrolase</keyword>
<evidence type="ECO:0000256" key="1">
    <source>
        <dbReference type="SAM" id="Phobius"/>
    </source>
</evidence>
<gene>
    <name evidence="3" type="ORF">H8704_00655</name>
</gene>
<dbReference type="PANTHER" id="PTHR36435:SF1">
    <property type="entry name" value="CAAX AMINO TERMINAL PROTEASE FAMILY PROTEIN"/>
    <property type="match status" value="1"/>
</dbReference>
<comment type="caution">
    <text evidence="3">The sequence shown here is derived from an EMBL/GenBank/DDBJ whole genome shotgun (WGS) entry which is preliminary data.</text>
</comment>
<dbReference type="RefSeq" id="WP_249296906.1">
    <property type="nucleotide sequence ID" value="NZ_JACRSX010000001.1"/>
</dbReference>
<name>A0ABR7MXP0_9FIRM</name>
<feature type="transmembrane region" description="Helical" evidence="1">
    <location>
        <begin position="49"/>
        <end position="69"/>
    </location>
</feature>
<feature type="transmembrane region" description="Helical" evidence="1">
    <location>
        <begin position="120"/>
        <end position="141"/>
    </location>
</feature>
<keyword evidence="3" id="KW-0645">Protease</keyword>
<dbReference type="EMBL" id="JACRSX010000001">
    <property type="protein sequence ID" value="MBC8561151.1"/>
    <property type="molecule type" value="Genomic_DNA"/>
</dbReference>
<accession>A0ABR7MXP0</accession>
<evidence type="ECO:0000313" key="3">
    <source>
        <dbReference type="EMBL" id="MBC8561151.1"/>
    </source>
</evidence>
<feature type="transmembrane region" description="Helical" evidence="1">
    <location>
        <begin position="161"/>
        <end position="180"/>
    </location>
</feature>